<evidence type="ECO:0000256" key="1">
    <source>
        <dbReference type="SAM" id="MobiDB-lite"/>
    </source>
</evidence>
<name>A0A8S5LJU3_9CAUD</name>
<feature type="compositionally biased region" description="Acidic residues" evidence="1">
    <location>
        <begin position="248"/>
        <end position="267"/>
    </location>
</feature>
<accession>A0A8S5LJU3</accession>
<proteinExistence type="predicted"/>
<evidence type="ECO:0000313" key="2">
    <source>
        <dbReference type="EMBL" id="DAD70186.1"/>
    </source>
</evidence>
<feature type="region of interest" description="Disordered" evidence="1">
    <location>
        <begin position="241"/>
        <end position="279"/>
    </location>
</feature>
<sequence>MHTGDNLNGSTFSKEVVEQALDSIKNTPILGYIEQNKDGDLDFKGHEHELQVDEDGIKYVYAGSAYGVIPESCNARWVTRDDGTGTEREYLRVDGLLWTKFDDSCDIFTRDGVKAQSMELTEMDGRVDKRGYYIVDKFAFDGCCVLSTTDPRIKPAMTGSEVVANFSAGTIAGQIKDMLAEYTALQGSQSSKEAEIDNFAKGEDVLEKKNEILASYGIDASKLDFSLEDITIEELEEKCKAMTAEPAQEPEAEPAAEMTAEEPEQEPVQEPAAQMSAEPESVEPAAEPKEFSLTVNQQMNELRSAIAQVTFVDRWGDEGVRYWMQDVQDNRAIVCDMQDWKTYAIPFAMDGDNVVVDWDGKKRVKVQYVDWEDGAAEPELPVLYEELAGRIDAAKKAISDYAEVKAQLNEIQPKYDAYVAAEAAAKQAADEAKRAQLFELMDKKLEGVAEYAALRENKDMEFSALEDECYKLLGKKAAEFSYMPPKNAKGEVKNARFGVDGVQMQPAEGKYGDLFERYHVR</sequence>
<organism evidence="2">
    <name type="scientific">Siphoviridae sp. ct3o911</name>
    <dbReference type="NCBI Taxonomy" id="2827560"/>
    <lineage>
        <taxon>Viruses</taxon>
        <taxon>Duplodnaviria</taxon>
        <taxon>Heunggongvirae</taxon>
        <taxon>Uroviricota</taxon>
        <taxon>Caudoviricetes</taxon>
    </lineage>
</organism>
<reference evidence="2" key="1">
    <citation type="journal article" date="2021" name="Proc. Natl. Acad. Sci. U.S.A.">
        <title>A Catalog of Tens of Thousands of Viruses from Human Metagenomes Reveals Hidden Associations with Chronic Diseases.</title>
        <authorList>
            <person name="Tisza M.J."/>
            <person name="Buck C.B."/>
        </authorList>
    </citation>
    <scope>NUCLEOTIDE SEQUENCE</scope>
    <source>
        <strain evidence="2">Ct3o911</strain>
    </source>
</reference>
<feature type="compositionally biased region" description="Low complexity" evidence="1">
    <location>
        <begin position="268"/>
        <end position="279"/>
    </location>
</feature>
<protein>
    <submittedName>
        <fullName evidence="2">Uncharacterized protein</fullName>
    </submittedName>
</protein>
<dbReference type="EMBL" id="BK015861">
    <property type="protein sequence ID" value="DAD70186.1"/>
    <property type="molecule type" value="Genomic_DNA"/>
</dbReference>